<accession>A0AA41ZIH5</accession>
<dbReference type="AlphaFoldDB" id="A0AA41ZIH5"/>
<dbReference type="RefSeq" id="WP_250935565.1">
    <property type="nucleotide sequence ID" value="NZ_JAMLJK010000001.1"/>
</dbReference>
<dbReference type="InterPro" id="IPR005801">
    <property type="entry name" value="ADC_synthase"/>
</dbReference>
<comment type="caution">
    <text evidence="7">The sequence shown here is derived from an EMBL/GenBank/DDBJ whole genome shotgun (WGS) entry which is preliminary data.</text>
</comment>
<dbReference type="Pfam" id="PF00425">
    <property type="entry name" value="Chorismate_bind"/>
    <property type="match status" value="1"/>
</dbReference>
<dbReference type="GO" id="GO:0008909">
    <property type="term" value="F:isochorismate synthase activity"/>
    <property type="evidence" value="ECO:0007669"/>
    <property type="project" value="UniProtKB-EC"/>
</dbReference>
<comment type="similarity">
    <text evidence="2">Belongs to the isochorismate synthase family.</text>
</comment>
<evidence type="ECO:0000259" key="6">
    <source>
        <dbReference type="Pfam" id="PF00425"/>
    </source>
</evidence>
<protein>
    <recommendedName>
        <fullName evidence="3">isochorismate synthase</fullName>
        <ecNumber evidence="3">5.4.4.2</ecNumber>
    </recommendedName>
    <alternativeName>
        <fullName evidence="5">Isochorismate mutase</fullName>
    </alternativeName>
</protein>
<evidence type="ECO:0000313" key="8">
    <source>
        <dbReference type="Proteomes" id="UP001165678"/>
    </source>
</evidence>
<dbReference type="InterPro" id="IPR015890">
    <property type="entry name" value="Chorismate_C"/>
</dbReference>
<sequence>MSSALVDDGATETCDAIDPVTAYRARDFLFCSSHHTLHARGCLINAQSNRPASPDVLDAQATTLFEKARRRGQSNPIIVGALPFDVSQPAHLYVPEYWRRSAAPDAAERQALVRTPVALTVSESALYPRPQGYREGVKRALQAMAEGRVDKIVLSRTLEINASTRVDLPPLMKRLIGVNPHGYSFALPLTPDQPDGAPPHAFIGASPELLVKKEGTRVVVNPLAGSIPRHRDTAEDQQRAEELAVSEKDLHEHKVVIDAILEALTPYCSSMTVPEGPSVISTDTLWHLSTTITGELRDPAVSSLALAAAMHPTPAVCGHPRREAYRDINAIESFHRGHFGGAVGWCDSDGNGEWSVAIRCADVHDTHVRLYAGAGLVPGSDPQKELIETGTKLRTMLNAMGLEHLDTV</sequence>
<gene>
    <name evidence="7" type="ORF">OQ287_09580</name>
</gene>
<dbReference type="GO" id="GO:0009697">
    <property type="term" value="P:salicylic acid biosynthetic process"/>
    <property type="evidence" value="ECO:0007669"/>
    <property type="project" value="TreeGrafter"/>
</dbReference>
<evidence type="ECO:0000256" key="2">
    <source>
        <dbReference type="ARBA" id="ARBA00005297"/>
    </source>
</evidence>
<evidence type="ECO:0000313" key="7">
    <source>
        <dbReference type="EMBL" id="MCX2524493.1"/>
    </source>
</evidence>
<evidence type="ECO:0000256" key="5">
    <source>
        <dbReference type="ARBA" id="ARBA00041564"/>
    </source>
</evidence>
<keyword evidence="8" id="KW-1185">Reference proteome</keyword>
<dbReference type="PANTHER" id="PTHR42839:SF2">
    <property type="entry name" value="ISOCHORISMATE SYNTHASE ENTC"/>
    <property type="match status" value="1"/>
</dbReference>
<dbReference type="InterPro" id="IPR004561">
    <property type="entry name" value="IsoChor_synthase"/>
</dbReference>
<dbReference type="Proteomes" id="UP001165678">
    <property type="component" value="Unassembled WGS sequence"/>
</dbReference>
<reference evidence="7" key="1">
    <citation type="submission" date="2022-11" db="EMBL/GenBank/DDBJ databases">
        <title>Larsenimonas rhizosphaerae sp. nov., isolated from a tidal mudflat.</title>
        <authorList>
            <person name="Lee S.D."/>
            <person name="Kim I.S."/>
        </authorList>
    </citation>
    <scope>NUCLEOTIDE SEQUENCE</scope>
    <source>
        <strain evidence="7">GH2-1</strain>
    </source>
</reference>
<evidence type="ECO:0000256" key="3">
    <source>
        <dbReference type="ARBA" id="ARBA00012824"/>
    </source>
</evidence>
<organism evidence="7 8">
    <name type="scientific">Larsenimonas rhizosphaerae</name>
    <dbReference type="NCBI Taxonomy" id="2944682"/>
    <lineage>
        <taxon>Bacteria</taxon>
        <taxon>Pseudomonadati</taxon>
        <taxon>Pseudomonadota</taxon>
        <taxon>Gammaproteobacteria</taxon>
        <taxon>Oceanospirillales</taxon>
        <taxon>Halomonadaceae</taxon>
        <taxon>Larsenimonas</taxon>
    </lineage>
</organism>
<dbReference type="SUPFAM" id="SSF56322">
    <property type="entry name" value="ADC synthase"/>
    <property type="match status" value="1"/>
</dbReference>
<comment type="catalytic activity">
    <reaction evidence="1">
        <text>chorismate = isochorismate</text>
        <dbReference type="Rhea" id="RHEA:18985"/>
        <dbReference type="ChEBI" id="CHEBI:29748"/>
        <dbReference type="ChEBI" id="CHEBI:29780"/>
        <dbReference type="EC" id="5.4.4.2"/>
    </reaction>
</comment>
<dbReference type="Gene3D" id="3.60.120.10">
    <property type="entry name" value="Anthranilate synthase"/>
    <property type="match status" value="1"/>
</dbReference>
<dbReference type="NCBIfam" id="TIGR00543">
    <property type="entry name" value="isochor_syn"/>
    <property type="match status" value="1"/>
</dbReference>
<name>A0AA41ZIH5_9GAMM</name>
<dbReference type="EC" id="5.4.4.2" evidence="3"/>
<evidence type="ECO:0000256" key="4">
    <source>
        <dbReference type="ARBA" id="ARBA00023235"/>
    </source>
</evidence>
<proteinExistence type="inferred from homology"/>
<dbReference type="EMBL" id="JAPIVE010000002">
    <property type="protein sequence ID" value="MCX2524493.1"/>
    <property type="molecule type" value="Genomic_DNA"/>
</dbReference>
<feature type="domain" description="Chorismate-utilising enzyme C-terminal" evidence="6">
    <location>
        <begin position="131"/>
        <end position="392"/>
    </location>
</feature>
<keyword evidence="4 7" id="KW-0413">Isomerase</keyword>
<evidence type="ECO:0000256" key="1">
    <source>
        <dbReference type="ARBA" id="ARBA00000799"/>
    </source>
</evidence>
<dbReference type="PANTHER" id="PTHR42839">
    <property type="entry name" value="ISOCHORISMATE SYNTHASE ENTC"/>
    <property type="match status" value="1"/>
</dbReference>